<name>A0A6M3LPH5_9ZZZZ</name>
<accession>A0A6M3LPH5</accession>
<evidence type="ECO:0000313" key="1">
    <source>
        <dbReference type="EMBL" id="QJA97030.1"/>
    </source>
</evidence>
<organism evidence="1">
    <name type="scientific">viral metagenome</name>
    <dbReference type="NCBI Taxonomy" id="1070528"/>
    <lineage>
        <taxon>unclassified sequences</taxon>
        <taxon>metagenomes</taxon>
        <taxon>organismal metagenomes</taxon>
    </lineage>
</organism>
<protein>
    <submittedName>
        <fullName evidence="1">Uncharacterized protein</fullName>
    </submittedName>
</protein>
<sequence length="75" mass="8606">MPQITRCEGWTRRGGAFTFGPVTWHQCKNDATVIIKFKQKKEDVTTLPSCLVCWQKCMDAEHIKILSVEPIKETP</sequence>
<gene>
    <name evidence="1" type="ORF">MM415B06809_0004</name>
</gene>
<dbReference type="AlphaFoldDB" id="A0A6M3LPH5"/>
<proteinExistence type="predicted"/>
<dbReference type="EMBL" id="MT143456">
    <property type="protein sequence ID" value="QJA97030.1"/>
    <property type="molecule type" value="Genomic_DNA"/>
</dbReference>
<reference evidence="1" key="1">
    <citation type="submission" date="2020-03" db="EMBL/GenBank/DDBJ databases">
        <title>The deep terrestrial virosphere.</title>
        <authorList>
            <person name="Holmfeldt K."/>
            <person name="Nilsson E."/>
            <person name="Simone D."/>
            <person name="Lopez-Fernandez M."/>
            <person name="Wu X."/>
            <person name="de Brujin I."/>
            <person name="Lundin D."/>
            <person name="Andersson A."/>
            <person name="Bertilsson S."/>
            <person name="Dopson M."/>
        </authorList>
    </citation>
    <scope>NUCLEOTIDE SEQUENCE</scope>
    <source>
        <strain evidence="1">MM415B06809</strain>
    </source>
</reference>